<comment type="caution">
    <text evidence="1">The sequence shown here is derived from an EMBL/GenBank/DDBJ whole genome shotgun (WGS) entry which is preliminary data.</text>
</comment>
<protein>
    <submittedName>
        <fullName evidence="1">Cyclase family protein</fullName>
    </submittedName>
</protein>
<evidence type="ECO:0000313" key="2">
    <source>
        <dbReference type="Proteomes" id="UP001211006"/>
    </source>
</evidence>
<dbReference type="SUPFAM" id="SSF102198">
    <property type="entry name" value="Putative cyclase"/>
    <property type="match status" value="1"/>
</dbReference>
<dbReference type="Pfam" id="PF04199">
    <property type="entry name" value="Cyclase"/>
    <property type="match status" value="1"/>
</dbReference>
<sequence length="272" mass="31169">MGKTVLVDLSHPFGRGNPLWPSNGDFHIDRVQHMPMHYRLLQTFNDFHMHNSTHADSPSHVIPESPYTHELPLENYYGPAVCLDIPKKHWDLITVEDIEKAAAKVEGGIQEGDWVLICTGMNQRWGENDDYFMYSPGMSIEGAHWLVDHKVKGVGFDLQALDHILYTYAAQHGPGPYVPRIVDEYKKEFGHEPIEDYPEWEPVHTILLGNNVMGIENLGGDIEKVKGQRFMFCAFPLRWYMGDGTIVRAVAMIDEDKINKDVPDRVYKYGVY</sequence>
<dbReference type="RefSeq" id="WP_271908553.1">
    <property type="nucleotide sequence ID" value="NZ_JAQLWN010000027.1"/>
</dbReference>
<accession>A0AAW6C5T2</accession>
<evidence type="ECO:0000313" key="1">
    <source>
        <dbReference type="EMBL" id="MDB7908257.1"/>
    </source>
</evidence>
<dbReference type="Proteomes" id="UP001211006">
    <property type="component" value="Unassembled WGS sequence"/>
</dbReference>
<dbReference type="PANTHER" id="PTHR31118:SF32">
    <property type="entry name" value="KYNURENINE FORMAMIDASE"/>
    <property type="match status" value="1"/>
</dbReference>
<organism evidence="1 2">
    <name type="scientific">Flavonifractor plautii</name>
    <name type="common">Fusobacterium plautii</name>
    <dbReference type="NCBI Taxonomy" id="292800"/>
    <lineage>
        <taxon>Bacteria</taxon>
        <taxon>Bacillati</taxon>
        <taxon>Bacillota</taxon>
        <taxon>Clostridia</taxon>
        <taxon>Eubacteriales</taxon>
        <taxon>Oscillospiraceae</taxon>
        <taxon>Flavonifractor</taxon>
    </lineage>
</organism>
<dbReference type="PANTHER" id="PTHR31118">
    <property type="entry name" value="CYCLASE-LIKE PROTEIN 2"/>
    <property type="match status" value="1"/>
</dbReference>
<dbReference type="AlphaFoldDB" id="A0AAW6C5T2"/>
<dbReference type="GO" id="GO:0019441">
    <property type="term" value="P:L-tryptophan catabolic process to kynurenine"/>
    <property type="evidence" value="ECO:0007669"/>
    <property type="project" value="InterPro"/>
</dbReference>
<dbReference type="GO" id="GO:0004061">
    <property type="term" value="F:arylformamidase activity"/>
    <property type="evidence" value="ECO:0007669"/>
    <property type="project" value="InterPro"/>
</dbReference>
<reference evidence="1" key="1">
    <citation type="submission" date="2023-01" db="EMBL/GenBank/DDBJ databases">
        <title>Human gut microbiome strain richness.</title>
        <authorList>
            <person name="Chen-Liaw A."/>
        </authorList>
    </citation>
    <scope>NUCLEOTIDE SEQUENCE</scope>
    <source>
        <strain evidence="1">2225st1_A6_2225SCRN_200828</strain>
    </source>
</reference>
<dbReference type="InterPro" id="IPR037175">
    <property type="entry name" value="KFase_sf"/>
</dbReference>
<proteinExistence type="predicted"/>
<dbReference type="EMBL" id="JAQLWO010000029">
    <property type="protein sequence ID" value="MDB7908257.1"/>
    <property type="molecule type" value="Genomic_DNA"/>
</dbReference>
<gene>
    <name evidence="1" type="ORF">PND83_19920</name>
</gene>
<dbReference type="InterPro" id="IPR007325">
    <property type="entry name" value="KFase/CYL"/>
</dbReference>
<dbReference type="Gene3D" id="3.50.30.50">
    <property type="entry name" value="Putative cyclase"/>
    <property type="match status" value="1"/>
</dbReference>
<name>A0AAW6C5T2_FLAPL</name>